<organism evidence="3 4">
    <name type="scientific">Scytalidium lignicola</name>
    <name type="common">Hyphomycete</name>
    <dbReference type="NCBI Taxonomy" id="5539"/>
    <lineage>
        <taxon>Eukaryota</taxon>
        <taxon>Fungi</taxon>
        <taxon>Dikarya</taxon>
        <taxon>Ascomycota</taxon>
        <taxon>Pezizomycotina</taxon>
        <taxon>Leotiomycetes</taxon>
        <taxon>Leotiomycetes incertae sedis</taxon>
        <taxon>Scytalidium</taxon>
    </lineage>
</organism>
<comment type="caution">
    <text evidence="3">The sequence shown here is derived from an EMBL/GenBank/DDBJ whole genome shotgun (WGS) entry which is preliminary data.</text>
</comment>
<dbReference type="InterPro" id="IPR052169">
    <property type="entry name" value="CW_Biosynth-Accessory"/>
</dbReference>
<dbReference type="AlphaFoldDB" id="A0A3E2H138"/>
<feature type="non-terminal residue" evidence="3">
    <location>
        <position position="1"/>
    </location>
</feature>
<dbReference type="PANTHER" id="PTHR33393:SF13">
    <property type="entry name" value="PGA BIOSYNTHESIS PROTEIN CAPA"/>
    <property type="match status" value="1"/>
</dbReference>
<dbReference type="InterPro" id="IPR029052">
    <property type="entry name" value="Metallo-depent_PP-like"/>
</dbReference>
<name>A0A3E2H138_SCYLI</name>
<feature type="non-terminal residue" evidence="3">
    <location>
        <position position="519"/>
    </location>
</feature>
<dbReference type="Proteomes" id="UP000258309">
    <property type="component" value="Unassembled WGS sequence"/>
</dbReference>
<protein>
    <recommendedName>
        <fullName evidence="2">Capsule synthesis protein CapA domain-containing protein</fullName>
    </recommendedName>
</protein>
<accession>A0A3E2H138</accession>
<dbReference type="STRING" id="5539.A0A3E2H138"/>
<dbReference type="SMART" id="SM00854">
    <property type="entry name" value="PGA_cap"/>
    <property type="match status" value="1"/>
</dbReference>
<dbReference type="EMBL" id="NCSJ02000223">
    <property type="protein sequence ID" value="RFU27104.1"/>
    <property type="molecule type" value="Genomic_DNA"/>
</dbReference>
<dbReference type="SUPFAM" id="SSF56300">
    <property type="entry name" value="Metallo-dependent phosphatases"/>
    <property type="match status" value="2"/>
</dbReference>
<dbReference type="PANTHER" id="PTHR33393">
    <property type="entry name" value="POLYGLUTAMINE SYNTHESIS ACCESSORY PROTEIN RV0574C-RELATED"/>
    <property type="match status" value="1"/>
</dbReference>
<keyword evidence="4" id="KW-1185">Reference proteome</keyword>
<evidence type="ECO:0000313" key="3">
    <source>
        <dbReference type="EMBL" id="RFU27104.1"/>
    </source>
</evidence>
<gene>
    <name evidence="3" type="ORF">B7463_g9234</name>
</gene>
<dbReference type="InterPro" id="IPR019079">
    <property type="entry name" value="Capsule_synth_CapA"/>
</dbReference>
<evidence type="ECO:0000313" key="4">
    <source>
        <dbReference type="Proteomes" id="UP000258309"/>
    </source>
</evidence>
<evidence type="ECO:0000256" key="1">
    <source>
        <dbReference type="ARBA" id="ARBA00005662"/>
    </source>
</evidence>
<feature type="domain" description="Capsule synthesis protein CapA" evidence="2">
    <location>
        <begin position="30"/>
        <end position="402"/>
    </location>
</feature>
<dbReference type="Pfam" id="PF09587">
    <property type="entry name" value="PGA_cap"/>
    <property type="match status" value="2"/>
</dbReference>
<comment type="similarity">
    <text evidence="1">Belongs to the CapA family.</text>
</comment>
<reference evidence="3 4" key="1">
    <citation type="submission" date="2018-05" db="EMBL/GenBank/DDBJ databases">
        <title>Draft genome sequence of Scytalidium lignicola DSM 105466, a ubiquitous saprotrophic fungus.</title>
        <authorList>
            <person name="Buettner E."/>
            <person name="Gebauer A.M."/>
            <person name="Hofrichter M."/>
            <person name="Liers C."/>
            <person name="Kellner H."/>
        </authorList>
    </citation>
    <scope>NUCLEOTIDE SEQUENCE [LARGE SCALE GENOMIC DNA]</scope>
    <source>
        <strain evidence="3 4">DSM 105466</strain>
    </source>
</reference>
<dbReference type="OrthoDB" id="189619at2759"/>
<evidence type="ECO:0000259" key="2">
    <source>
        <dbReference type="SMART" id="SM00854"/>
    </source>
</evidence>
<dbReference type="OMA" id="NFIGQNE"/>
<sequence>MPNSLSLRPPTTFKRQGEAELSMRIKEDFKVVAVGDLIQMIPFSKRNDPDIQALVELTRSGDVTFANSENVIVDHLTYRGPISHMEAPASVADDWASMGINMVSKANNHTHDNGDPGLLASMAQMSRVGIDTVGVDYNLTEARMARFRATPKGTVGFIGAYAKTEDYSQLFGLPKGEPVIVTEKQLEQLRAMRDSLVARSHEVPNPIDVPEDPAGAVLIFGRIFQLASGAAESAEAASIKKRLDHHFSSKGVTTTQINQVRLKVFHGVTAEQMEQLRAIAHDESSGDILDSWGVHFKVTPAPGEFTFEMNRQDLRDILREVRTAKQFSDFAAVTIHWHQNRFSFQKYSFDHFPPQFQVDFAHDVIDNGADFFFAHGVHTLKGVELYKGKPIFYGVSNFVFHEQIFRSWRDDAERPDAPLEGPLQGEGEINESRWAWLSRRENLKALLVSCRYEGAVLSEVLLYPADLGIVDRPSSEFGTPKRPTPEIAKEILEEVVEYSKPLGTQIIIENGVGKIVLPK</sequence>
<proteinExistence type="inferred from homology"/>